<comment type="catalytic activity">
    <reaction evidence="11">
        <text>12-(9Z-octadecenoyloxy)-octadecanoate + H2O = 12-hydroxyoctadecanoate + (9Z)-octadecenoate + H(+)</text>
        <dbReference type="Rhea" id="RHEA:52060"/>
        <dbReference type="ChEBI" id="CHEBI:15377"/>
        <dbReference type="ChEBI" id="CHEBI:15378"/>
        <dbReference type="ChEBI" id="CHEBI:30823"/>
        <dbReference type="ChEBI" id="CHEBI:84201"/>
        <dbReference type="ChEBI" id="CHEBI:136302"/>
    </reaction>
    <physiologicalReaction direction="left-to-right" evidence="11">
        <dbReference type="Rhea" id="RHEA:52061"/>
    </physiologicalReaction>
</comment>
<evidence type="ECO:0000256" key="1">
    <source>
        <dbReference type="ARBA" id="ARBA00000923"/>
    </source>
</evidence>
<evidence type="ECO:0000256" key="10">
    <source>
        <dbReference type="ARBA" id="ARBA00048680"/>
    </source>
</evidence>
<dbReference type="Pfam" id="PF04750">
    <property type="entry name" value="Far-17a_AIG1"/>
    <property type="match status" value="1"/>
</dbReference>
<comment type="catalytic activity">
    <reaction evidence="9">
        <text>9-hexadecanoyloxy-octadecanoate + H2O = 9-hydroxy-octadecanoate + hexadecanoate + H(+)</text>
        <dbReference type="Rhea" id="RHEA:52052"/>
        <dbReference type="ChEBI" id="CHEBI:7896"/>
        <dbReference type="ChEBI" id="CHEBI:15377"/>
        <dbReference type="ChEBI" id="CHEBI:15378"/>
        <dbReference type="ChEBI" id="CHEBI:83670"/>
        <dbReference type="ChEBI" id="CHEBI:136286"/>
    </reaction>
    <physiologicalReaction direction="left-to-right" evidence="9">
        <dbReference type="Rhea" id="RHEA:52053"/>
    </physiologicalReaction>
</comment>
<evidence type="ECO:0000256" key="14">
    <source>
        <dbReference type="ARBA" id="ARBA00049296"/>
    </source>
</evidence>
<feature type="transmembrane region" description="Helical" evidence="17">
    <location>
        <begin position="90"/>
        <end position="109"/>
    </location>
</feature>
<comment type="catalytic activity">
    <reaction evidence="1">
        <text>9-(9Z-hexadecenoyloxy)-octadecanoate + H2O = (9Z)-hexadecenoate + 9-hydroxy-octadecanoate + H(+)</text>
        <dbReference type="Rhea" id="RHEA:52068"/>
        <dbReference type="ChEBI" id="CHEBI:15377"/>
        <dbReference type="ChEBI" id="CHEBI:15378"/>
        <dbReference type="ChEBI" id="CHEBI:32372"/>
        <dbReference type="ChEBI" id="CHEBI:136286"/>
        <dbReference type="ChEBI" id="CHEBI:136309"/>
    </reaction>
    <physiologicalReaction direction="left-to-right" evidence="1">
        <dbReference type="Rhea" id="RHEA:52069"/>
    </physiologicalReaction>
</comment>
<comment type="catalytic activity">
    <reaction evidence="7">
        <text>12-hexadecanoyloxy-octadecanoate + H2O = 12-hydroxyoctadecanoate + hexadecanoate + H(+)</text>
        <dbReference type="Rhea" id="RHEA:52056"/>
        <dbReference type="ChEBI" id="CHEBI:7896"/>
        <dbReference type="ChEBI" id="CHEBI:15377"/>
        <dbReference type="ChEBI" id="CHEBI:15378"/>
        <dbReference type="ChEBI" id="CHEBI:83677"/>
        <dbReference type="ChEBI" id="CHEBI:84201"/>
    </reaction>
    <physiologicalReaction direction="left-to-right" evidence="7">
        <dbReference type="Rhea" id="RHEA:52057"/>
    </physiologicalReaction>
</comment>
<evidence type="ECO:0000313" key="19">
    <source>
        <dbReference type="Proteomes" id="UP001152320"/>
    </source>
</evidence>
<feature type="transmembrane region" description="Helical" evidence="17">
    <location>
        <begin position="129"/>
        <end position="149"/>
    </location>
</feature>
<keyword evidence="19" id="KW-1185">Reference proteome</keyword>
<dbReference type="EMBL" id="JAIZAY010000022">
    <property type="protein sequence ID" value="KAJ8020932.1"/>
    <property type="molecule type" value="Genomic_DNA"/>
</dbReference>
<sequence>MTTSLLVTTALHFVLLYHYATTYWFYLTDTKERMYAARLYTFGGEYKYLTIWTMLLQLFYFFWCCVTDLISASASETSVGKVAVAVRDWFLAAVVFPIGTLVVTTFWAIYAVDRELIFPEALDKFFPSWLNHALHTYVLPLLLVDMLLVNHKYPSRRAGMAGTLAFGFSYLIWILFLGFAKDIWVYPFFKVLHGVYFPIFFATMSLILIMFYIIGEKTNALLGGYKKEVSTEKID</sequence>
<organism evidence="18 19">
    <name type="scientific">Holothuria leucospilota</name>
    <name type="common">Black long sea cucumber</name>
    <name type="synonym">Mertensiothuria leucospilota</name>
    <dbReference type="NCBI Taxonomy" id="206669"/>
    <lineage>
        <taxon>Eukaryota</taxon>
        <taxon>Metazoa</taxon>
        <taxon>Echinodermata</taxon>
        <taxon>Eleutherozoa</taxon>
        <taxon>Echinozoa</taxon>
        <taxon>Holothuroidea</taxon>
        <taxon>Aspidochirotacea</taxon>
        <taxon>Aspidochirotida</taxon>
        <taxon>Holothuriidae</taxon>
        <taxon>Holothuria</taxon>
    </lineage>
</organism>
<evidence type="ECO:0000256" key="16">
    <source>
        <dbReference type="ARBA" id="ARBA00049428"/>
    </source>
</evidence>
<evidence type="ECO:0000256" key="3">
    <source>
        <dbReference type="ARBA" id="ARBA00009300"/>
    </source>
</evidence>
<evidence type="ECO:0000256" key="13">
    <source>
        <dbReference type="ARBA" id="ARBA00049221"/>
    </source>
</evidence>
<comment type="catalytic activity">
    <reaction evidence="13">
        <text>9-octadecanoyloxy-octadecanoate + H2O = 9-hydroxy-octadecanoate + octadecanoate + H(+)</text>
        <dbReference type="Rhea" id="RHEA:52096"/>
        <dbReference type="ChEBI" id="CHEBI:15377"/>
        <dbReference type="ChEBI" id="CHEBI:15378"/>
        <dbReference type="ChEBI" id="CHEBI:25629"/>
        <dbReference type="ChEBI" id="CHEBI:136286"/>
        <dbReference type="ChEBI" id="CHEBI:136373"/>
    </reaction>
    <physiologicalReaction direction="left-to-right" evidence="13">
        <dbReference type="Rhea" id="RHEA:52097"/>
    </physiologicalReaction>
</comment>
<name>A0A9Q0YDS5_HOLLE</name>
<evidence type="ECO:0000256" key="2">
    <source>
        <dbReference type="ARBA" id="ARBA00004127"/>
    </source>
</evidence>
<comment type="caution">
    <text evidence="18">The sequence shown here is derived from an EMBL/GenBank/DDBJ whole genome shotgun (WGS) entry which is preliminary data.</text>
</comment>
<feature type="transmembrane region" description="Helical" evidence="17">
    <location>
        <begin position="195"/>
        <end position="214"/>
    </location>
</feature>
<keyword evidence="5 17" id="KW-1133">Transmembrane helix</keyword>
<comment type="catalytic activity">
    <reaction evidence="14">
        <text>13-(9Z-octadecenoyloxy)-octadecanoate + H2O = 13-hydroxy-octadecanoate + (9Z)-octadecenoate + H(+)</text>
        <dbReference type="Rhea" id="RHEA:52064"/>
        <dbReference type="ChEBI" id="CHEBI:15377"/>
        <dbReference type="ChEBI" id="CHEBI:15378"/>
        <dbReference type="ChEBI" id="CHEBI:30823"/>
        <dbReference type="ChEBI" id="CHEBI:136303"/>
        <dbReference type="ChEBI" id="CHEBI:136304"/>
    </reaction>
    <physiologicalReaction direction="left-to-right" evidence="14">
        <dbReference type="Rhea" id="RHEA:52065"/>
    </physiologicalReaction>
</comment>
<gene>
    <name evidence="18" type="ORF">HOLleu_40656</name>
</gene>
<dbReference type="AlphaFoldDB" id="A0A9Q0YDS5"/>
<evidence type="ECO:0000256" key="12">
    <source>
        <dbReference type="ARBA" id="ARBA00048800"/>
    </source>
</evidence>
<comment type="subcellular location">
    <subcellularLocation>
        <location evidence="2">Endomembrane system</location>
        <topology evidence="2">Multi-pass membrane protein</topology>
    </subcellularLocation>
</comment>
<keyword evidence="6 17" id="KW-0472">Membrane</keyword>
<protein>
    <submittedName>
        <fullName evidence="18">Androgen-induced protein1 protein</fullName>
    </submittedName>
</protein>
<dbReference type="PANTHER" id="PTHR10989">
    <property type="entry name" value="ANDROGEN-INDUCED PROTEIN 1-RELATED"/>
    <property type="match status" value="1"/>
</dbReference>
<evidence type="ECO:0000256" key="11">
    <source>
        <dbReference type="ARBA" id="ARBA00048701"/>
    </source>
</evidence>
<dbReference type="Proteomes" id="UP001152320">
    <property type="component" value="Chromosome 22"/>
</dbReference>
<comment type="catalytic activity">
    <reaction evidence="8">
        <text>13-octadecanoyloxy-octadecanoate + H2O = 13-hydroxy-octadecanoate + octadecanoate + H(+)</text>
        <dbReference type="Rhea" id="RHEA:52084"/>
        <dbReference type="ChEBI" id="CHEBI:15377"/>
        <dbReference type="ChEBI" id="CHEBI:15378"/>
        <dbReference type="ChEBI" id="CHEBI:25629"/>
        <dbReference type="ChEBI" id="CHEBI:136304"/>
        <dbReference type="ChEBI" id="CHEBI:136335"/>
    </reaction>
    <physiologicalReaction direction="left-to-right" evidence="8">
        <dbReference type="Rhea" id="RHEA:52085"/>
    </physiologicalReaction>
</comment>
<dbReference type="GO" id="GO:0016020">
    <property type="term" value="C:membrane"/>
    <property type="evidence" value="ECO:0007669"/>
    <property type="project" value="InterPro"/>
</dbReference>
<reference evidence="18" key="1">
    <citation type="submission" date="2021-10" db="EMBL/GenBank/DDBJ databases">
        <title>Tropical sea cucumber genome reveals ecological adaptation and Cuvierian tubules defense mechanism.</title>
        <authorList>
            <person name="Chen T."/>
        </authorList>
    </citation>
    <scope>NUCLEOTIDE SEQUENCE</scope>
    <source>
        <strain evidence="18">Nanhai2018</strain>
        <tissue evidence="18">Muscle</tissue>
    </source>
</reference>
<comment type="catalytic activity">
    <reaction evidence="16">
        <text>12-(9Z-hexadecenoyloxy)-octadecanoate + H2O = 12-hydroxyoctadecanoate + (9Z)-hexadecenoate + H(+)</text>
        <dbReference type="Rhea" id="RHEA:52072"/>
        <dbReference type="ChEBI" id="CHEBI:15377"/>
        <dbReference type="ChEBI" id="CHEBI:15378"/>
        <dbReference type="ChEBI" id="CHEBI:32372"/>
        <dbReference type="ChEBI" id="CHEBI:84201"/>
        <dbReference type="ChEBI" id="CHEBI:136312"/>
    </reaction>
    <physiologicalReaction direction="left-to-right" evidence="16">
        <dbReference type="Rhea" id="RHEA:52073"/>
    </physiologicalReaction>
</comment>
<feature type="transmembrane region" description="Helical" evidence="17">
    <location>
        <begin position="161"/>
        <end position="180"/>
    </location>
</feature>
<dbReference type="InterPro" id="IPR006838">
    <property type="entry name" value="ADTRP_AIG1"/>
</dbReference>
<dbReference type="OrthoDB" id="1898221at2759"/>
<feature type="transmembrane region" description="Helical" evidence="17">
    <location>
        <begin position="49"/>
        <end position="70"/>
    </location>
</feature>
<evidence type="ECO:0000313" key="18">
    <source>
        <dbReference type="EMBL" id="KAJ8020932.1"/>
    </source>
</evidence>
<comment type="similarity">
    <text evidence="3">Belongs to the AIG1 family.</text>
</comment>
<dbReference type="GO" id="GO:0012505">
    <property type="term" value="C:endomembrane system"/>
    <property type="evidence" value="ECO:0007669"/>
    <property type="project" value="UniProtKB-SubCell"/>
</dbReference>
<proteinExistence type="inferred from homology"/>
<evidence type="ECO:0000256" key="15">
    <source>
        <dbReference type="ARBA" id="ARBA00049322"/>
    </source>
</evidence>
<evidence type="ECO:0000256" key="17">
    <source>
        <dbReference type="SAM" id="Phobius"/>
    </source>
</evidence>
<comment type="catalytic activity">
    <reaction evidence="10">
        <text>12-octadecanoyloxy-octadecanoate + H2O = 12-hydroxyoctadecanoate + octadecanoate + H(+)</text>
        <dbReference type="Rhea" id="RHEA:52080"/>
        <dbReference type="ChEBI" id="CHEBI:15377"/>
        <dbReference type="ChEBI" id="CHEBI:15378"/>
        <dbReference type="ChEBI" id="CHEBI:25629"/>
        <dbReference type="ChEBI" id="CHEBI:84201"/>
        <dbReference type="ChEBI" id="CHEBI:136330"/>
    </reaction>
    <physiologicalReaction direction="left-to-right" evidence="10">
        <dbReference type="Rhea" id="RHEA:52081"/>
    </physiologicalReaction>
</comment>
<accession>A0A9Q0YDS5</accession>
<evidence type="ECO:0000256" key="7">
    <source>
        <dbReference type="ARBA" id="ARBA00047368"/>
    </source>
</evidence>
<dbReference type="PANTHER" id="PTHR10989:SF16">
    <property type="entry name" value="AT02829P-RELATED"/>
    <property type="match status" value="1"/>
</dbReference>
<evidence type="ECO:0000256" key="8">
    <source>
        <dbReference type="ARBA" id="ARBA00047427"/>
    </source>
</evidence>
<evidence type="ECO:0000256" key="5">
    <source>
        <dbReference type="ARBA" id="ARBA00022989"/>
    </source>
</evidence>
<evidence type="ECO:0000256" key="4">
    <source>
        <dbReference type="ARBA" id="ARBA00022692"/>
    </source>
</evidence>
<evidence type="ECO:0000256" key="9">
    <source>
        <dbReference type="ARBA" id="ARBA00047863"/>
    </source>
</evidence>
<keyword evidence="4 17" id="KW-0812">Transmembrane</keyword>
<comment type="catalytic activity">
    <reaction evidence="12">
        <text>9-(9Z-octadecenoyloxy)-octadecanoate + H2O = 9-hydroxy-octadecanoate + (9Z)-octadecenoate + H(+)</text>
        <dbReference type="Rhea" id="RHEA:52048"/>
        <dbReference type="ChEBI" id="CHEBI:15377"/>
        <dbReference type="ChEBI" id="CHEBI:15378"/>
        <dbReference type="ChEBI" id="CHEBI:30823"/>
        <dbReference type="ChEBI" id="CHEBI:136282"/>
        <dbReference type="ChEBI" id="CHEBI:136286"/>
    </reaction>
    <physiologicalReaction direction="left-to-right" evidence="12">
        <dbReference type="Rhea" id="RHEA:52049"/>
    </physiologicalReaction>
</comment>
<comment type="catalytic activity">
    <reaction evidence="15">
        <text>13-(9Z-hexadecenoyloxy)-octadecanoate + H2O = 13-hydroxy-octadecanoate + (9Z)-hexadecenoate + H(+)</text>
        <dbReference type="Rhea" id="RHEA:52076"/>
        <dbReference type="ChEBI" id="CHEBI:15377"/>
        <dbReference type="ChEBI" id="CHEBI:15378"/>
        <dbReference type="ChEBI" id="CHEBI:32372"/>
        <dbReference type="ChEBI" id="CHEBI:136304"/>
        <dbReference type="ChEBI" id="CHEBI:136315"/>
    </reaction>
    <physiologicalReaction direction="left-to-right" evidence="15">
        <dbReference type="Rhea" id="RHEA:52077"/>
    </physiologicalReaction>
</comment>
<evidence type="ECO:0000256" key="6">
    <source>
        <dbReference type="ARBA" id="ARBA00023136"/>
    </source>
</evidence>